<evidence type="ECO:0000313" key="5">
    <source>
        <dbReference type="Proteomes" id="UP000006757"/>
    </source>
</evidence>
<dbReference type="eggNOG" id="KOG0867">
    <property type="taxonomic scope" value="Eukaryota"/>
</dbReference>
<dbReference type="AlphaFoldDB" id="K1WVI7"/>
<feature type="region of interest" description="Disordered" evidence="2">
    <location>
        <begin position="377"/>
        <end position="419"/>
    </location>
</feature>
<comment type="similarity">
    <text evidence="1">Belongs to the GST superfamily.</text>
</comment>
<dbReference type="Proteomes" id="UP000006757">
    <property type="component" value="Unassembled WGS sequence"/>
</dbReference>
<dbReference type="PROSITE" id="PS50404">
    <property type="entry name" value="GST_NTER"/>
    <property type="match status" value="1"/>
</dbReference>
<dbReference type="InterPro" id="IPR036249">
    <property type="entry name" value="Thioredoxin-like_sf"/>
</dbReference>
<accession>K1WVI7</accession>
<dbReference type="InParanoid" id="K1WVI7"/>
<dbReference type="GO" id="GO:0016740">
    <property type="term" value="F:transferase activity"/>
    <property type="evidence" value="ECO:0007669"/>
    <property type="project" value="UniProtKB-KW"/>
</dbReference>
<comment type="caution">
    <text evidence="4">The sequence shown here is derived from an EMBL/GenBank/DDBJ whole genome shotgun (WGS) entry which is preliminary data.</text>
</comment>
<evidence type="ECO:0000256" key="2">
    <source>
        <dbReference type="SAM" id="MobiDB-lite"/>
    </source>
</evidence>
<dbReference type="OrthoDB" id="2098326at2759"/>
<dbReference type="Gene3D" id="3.40.30.10">
    <property type="entry name" value="Glutaredoxin"/>
    <property type="match status" value="1"/>
</dbReference>
<dbReference type="STRING" id="1220162.K1WVI7"/>
<protein>
    <submittedName>
        <fullName evidence="4">Glutathione transferase</fullName>
    </submittedName>
</protein>
<evidence type="ECO:0000259" key="3">
    <source>
        <dbReference type="PROSITE" id="PS50404"/>
    </source>
</evidence>
<dbReference type="SUPFAM" id="SSF52833">
    <property type="entry name" value="Thioredoxin-like"/>
    <property type="match status" value="1"/>
</dbReference>
<gene>
    <name evidence="4" type="ORF">A1Q2_00815</name>
</gene>
<dbReference type="PANTHER" id="PTHR44051:SF9">
    <property type="entry name" value="GLUTATHIONE S-TRANSFERASE 1"/>
    <property type="match status" value="1"/>
</dbReference>
<dbReference type="InterPro" id="IPR004045">
    <property type="entry name" value="Glutathione_S-Trfase_N"/>
</dbReference>
<evidence type="ECO:0000256" key="1">
    <source>
        <dbReference type="ARBA" id="ARBA00007409"/>
    </source>
</evidence>
<dbReference type="InterPro" id="IPR036282">
    <property type="entry name" value="Glutathione-S-Trfase_C_sf"/>
</dbReference>
<dbReference type="Pfam" id="PF02798">
    <property type="entry name" value="GST_N"/>
    <property type="match status" value="1"/>
</dbReference>
<feature type="domain" description="GST N-terminal" evidence="3">
    <location>
        <begin position="544"/>
        <end position="630"/>
    </location>
</feature>
<feature type="compositionally biased region" description="Acidic residues" evidence="2">
    <location>
        <begin position="398"/>
        <end position="411"/>
    </location>
</feature>
<reference evidence="4 5" key="1">
    <citation type="journal article" date="2012" name="Eukaryot. Cell">
        <title>Genome sequence of the Trichosporon asahii environmental strain CBS 8904.</title>
        <authorList>
            <person name="Yang R.Y."/>
            <person name="Li H.T."/>
            <person name="Zhu H."/>
            <person name="Zhou G.P."/>
            <person name="Wang M."/>
            <person name="Wang L."/>
        </authorList>
    </citation>
    <scope>NUCLEOTIDE SEQUENCE [LARGE SCALE GENOMIC DNA]</scope>
    <source>
        <strain evidence="4 5">CBS 8904</strain>
    </source>
</reference>
<evidence type="ECO:0000313" key="4">
    <source>
        <dbReference type="EMBL" id="EKD04869.1"/>
    </source>
</evidence>
<keyword evidence="4" id="KW-0808">Transferase</keyword>
<name>K1WVI7_TRIAC</name>
<dbReference type="CDD" id="cd03046">
    <property type="entry name" value="GST_N_GTT1_like"/>
    <property type="match status" value="1"/>
</dbReference>
<dbReference type="HOGENOM" id="CLU_366458_0_0_1"/>
<dbReference type="EMBL" id="AMBO01000187">
    <property type="protein sequence ID" value="EKD04869.1"/>
    <property type="molecule type" value="Genomic_DNA"/>
</dbReference>
<dbReference type="SUPFAM" id="SSF47616">
    <property type="entry name" value="GST C-terminal domain-like"/>
    <property type="match status" value="1"/>
</dbReference>
<sequence length="761" mass="85703">MSHASEDDLPTPSHRVCIHRDPRQQDLANGEWQNHPIELIVYDLDTRRHPDNNGSLVKSMRHILYDLGGKLPEDIKTSRGELVVSASPPHPGCLQKTVRITWAPGKWNQKVDLVRGMELVKNELEKLGHEVFWANAAASDCRTAVRFKTCLPDKGGVNNTPRWPFREREPVDWMGTFCPFELCDDVEITVVKGDFKTRYAGNTIEIQLKRPWMVDRMEDLAQTGQEWFERDYGLTGFHRSPAQIPITYPTMIASPGHLEFDVDGSLAELHRWVSAYNEAFHTNECLLKSEDGKEGVIVRYPKITNLVVTPSSLGLAQYLTQQKPRAGHPFEMLYELNGRFLLPKSEAEAAIEKEKHEAESKKIDTILRRLKRIQDHLGMSDSDDEPVERKRKRCYSDVETDSDEASAEPSEETAGGSRKRMFGSGRALALEPLVWPREEDDEGYMQALDDFNDQAERDSDAYGVHDMYNKHESPTNRTPLELNSATGHRQGGRCQSALSQPIRLSSVRGPGSSAFSDRHPCISPRWCGQLGSIEPTSPGIALSTMSITLHHLRASRSARIFWVLEELGLKYDVAVHDFGSPEWAELSPFAKVGADSGLGARAPVLTYNGKNLTESAPIILRLLADHPSSDVQSQPTEDDTFWSYFSEGSLMLYVQPSVFIKIGRKQISRDKSLGEDAQKGADAMEGWVQQWAAKNTKPGYEQAEKYLQEHEWFSGTDKPGLGDLPAISAWKKKIGQRPAYQRAMARMRDEEAKQKKAKAKL</sequence>
<dbReference type="PANTHER" id="PTHR44051">
    <property type="entry name" value="GLUTATHIONE S-TRANSFERASE-RELATED"/>
    <property type="match status" value="1"/>
</dbReference>
<proteinExistence type="inferred from homology"/>
<keyword evidence="5" id="KW-1185">Reference proteome</keyword>
<organism evidence="4 5">
    <name type="scientific">Trichosporon asahii var. asahii (strain CBS 8904)</name>
    <name type="common">Yeast</name>
    <dbReference type="NCBI Taxonomy" id="1220162"/>
    <lineage>
        <taxon>Eukaryota</taxon>
        <taxon>Fungi</taxon>
        <taxon>Dikarya</taxon>
        <taxon>Basidiomycota</taxon>
        <taxon>Agaricomycotina</taxon>
        <taxon>Tremellomycetes</taxon>
        <taxon>Trichosporonales</taxon>
        <taxon>Trichosporonaceae</taxon>
        <taxon>Trichosporon</taxon>
    </lineage>
</organism>